<evidence type="ECO:0000313" key="2">
    <source>
        <dbReference type="EMBL" id="EZA50741.1"/>
    </source>
</evidence>
<feature type="region of interest" description="Disordered" evidence="1">
    <location>
        <begin position="1"/>
        <end position="25"/>
    </location>
</feature>
<dbReference type="AlphaFoldDB" id="A0A026W542"/>
<feature type="region of interest" description="Disordered" evidence="1">
    <location>
        <begin position="39"/>
        <end position="59"/>
    </location>
</feature>
<sequence length="59" mass="7112">MKKEDGRKGRMERWPDGKSSRRENRARCTRMHAFLYSGQKERKSERARAREEHIVVSVH</sequence>
<accession>A0A026W542</accession>
<dbReference type="Proteomes" id="UP000053097">
    <property type="component" value="Unassembled WGS sequence"/>
</dbReference>
<evidence type="ECO:0000256" key="1">
    <source>
        <dbReference type="SAM" id="MobiDB-lite"/>
    </source>
</evidence>
<protein>
    <submittedName>
        <fullName evidence="2">Uncharacterized protein</fullName>
    </submittedName>
</protein>
<keyword evidence="3" id="KW-1185">Reference proteome</keyword>
<dbReference type="EMBL" id="KK107447">
    <property type="protein sequence ID" value="EZA50741.1"/>
    <property type="molecule type" value="Genomic_DNA"/>
</dbReference>
<reference evidence="2 3" key="1">
    <citation type="journal article" date="2014" name="Curr. Biol.">
        <title>The genome of the clonal raider ant Cerapachys biroi.</title>
        <authorList>
            <person name="Oxley P.R."/>
            <person name="Ji L."/>
            <person name="Fetter-Pruneda I."/>
            <person name="McKenzie S.K."/>
            <person name="Li C."/>
            <person name="Hu H."/>
            <person name="Zhang G."/>
            <person name="Kronauer D.J."/>
        </authorList>
    </citation>
    <scope>NUCLEOTIDE SEQUENCE [LARGE SCALE GENOMIC DNA]</scope>
</reference>
<gene>
    <name evidence="2" type="ORF">X777_10791</name>
</gene>
<name>A0A026W542_OOCBI</name>
<organism evidence="2 3">
    <name type="scientific">Ooceraea biroi</name>
    <name type="common">Clonal raider ant</name>
    <name type="synonym">Cerapachys biroi</name>
    <dbReference type="NCBI Taxonomy" id="2015173"/>
    <lineage>
        <taxon>Eukaryota</taxon>
        <taxon>Metazoa</taxon>
        <taxon>Ecdysozoa</taxon>
        <taxon>Arthropoda</taxon>
        <taxon>Hexapoda</taxon>
        <taxon>Insecta</taxon>
        <taxon>Pterygota</taxon>
        <taxon>Neoptera</taxon>
        <taxon>Endopterygota</taxon>
        <taxon>Hymenoptera</taxon>
        <taxon>Apocrita</taxon>
        <taxon>Aculeata</taxon>
        <taxon>Formicoidea</taxon>
        <taxon>Formicidae</taxon>
        <taxon>Dorylinae</taxon>
        <taxon>Ooceraea</taxon>
    </lineage>
</organism>
<evidence type="ECO:0000313" key="3">
    <source>
        <dbReference type="Proteomes" id="UP000053097"/>
    </source>
</evidence>
<proteinExistence type="predicted"/>